<dbReference type="EC" id="6.3.2.10" evidence="10 11"/>
<keyword evidence="6 10" id="KW-0133">Cell shape</keyword>
<keyword evidence="5 10" id="KW-0067">ATP-binding</keyword>
<dbReference type="InterPro" id="IPR013221">
    <property type="entry name" value="Mur_ligase_cen"/>
</dbReference>
<evidence type="ECO:0000256" key="1">
    <source>
        <dbReference type="ARBA" id="ARBA00022490"/>
    </source>
</evidence>
<dbReference type="Pfam" id="PF01225">
    <property type="entry name" value="Mur_ligase"/>
    <property type="match status" value="1"/>
</dbReference>
<dbReference type="HAMAP" id="MF_02019">
    <property type="entry name" value="MurF"/>
    <property type="match status" value="1"/>
</dbReference>
<dbReference type="Gene3D" id="3.40.1390.10">
    <property type="entry name" value="MurE/MurF, N-terminal domain"/>
    <property type="match status" value="1"/>
</dbReference>
<dbReference type="NCBIfam" id="TIGR01143">
    <property type="entry name" value="murF"/>
    <property type="match status" value="1"/>
</dbReference>
<feature type="domain" description="Mur ligase central" evidence="14">
    <location>
        <begin position="108"/>
        <end position="285"/>
    </location>
</feature>
<dbReference type="PANTHER" id="PTHR43024:SF1">
    <property type="entry name" value="UDP-N-ACETYLMURAMOYL-TRIPEPTIDE--D-ALANYL-D-ALANINE LIGASE"/>
    <property type="match status" value="1"/>
</dbReference>
<evidence type="ECO:0000256" key="9">
    <source>
        <dbReference type="ARBA" id="ARBA00023316"/>
    </source>
</evidence>
<keyword evidence="8 10" id="KW-0131">Cell cycle</keyword>
<evidence type="ECO:0000256" key="10">
    <source>
        <dbReference type="HAMAP-Rule" id="MF_02019"/>
    </source>
</evidence>
<comment type="pathway">
    <text evidence="10 11">Cell wall biogenesis; peptidoglycan biosynthesis.</text>
</comment>
<reference evidence="15 16" key="1">
    <citation type="submission" date="2019-04" db="EMBL/GenBank/DDBJ databases">
        <authorList>
            <person name="Van Vliet M D."/>
        </authorList>
    </citation>
    <scope>NUCLEOTIDE SEQUENCE [LARGE SCALE GENOMIC DNA]</scope>
    <source>
        <strain evidence="15 16">F21</strain>
    </source>
</reference>
<dbReference type="InterPro" id="IPR036615">
    <property type="entry name" value="Mur_ligase_C_dom_sf"/>
</dbReference>
<dbReference type="Gene3D" id="3.90.190.20">
    <property type="entry name" value="Mur ligase, C-terminal domain"/>
    <property type="match status" value="1"/>
</dbReference>
<dbReference type="UniPathway" id="UPA00219"/>
<comment type="subcellular location">
    <subcellularLocation>
        <location evidence="10 11">Cytoplasm</location>
    </subcellularLocation>
</comment>
<protein>
    <recommendedName>
        <fullName evidence="10 11">UDP-N-acetylmuramoyl-tripeptide--D-alanyl-D-alanine ligase</fullName>
        <ecNumber evidence="10 11">6.3.2.10</ecNumber>
    </recommendedName>
    <alternativeName>
        <fullName evidence="10">D-alanyl-D-alanine-adding enzyme</fullName>
    </alternativeName>
</protein>
<comment type="similarity">
    <text evidence="10">Belongs to the MurCDEF family. MurF subfamily.</text>
</comment>
<comment type="function">
    <text evidence="10 11">Involved in cell wall formation. Catalyzes the final step in the synthesis of UDP-N-acetylmuramoyl-pentapeptide, the precursor of murein.</text>
</comment>
<feature type="domain" description="Mur ligase N-terminal catalytic" evidence="12">
    <location>
        <begin position="26"/>
        <end position="73"/>
    </location>
</feature>
<dbReference type="InterPro" id="IPR005863">
    <property type="entry name" value="UDP-N-AcMur_synth"/>
</dbReference>
<evidence type="ECO:0000259" key="14">
    <source>
        <dbReference type="Pfam" id="PF08245"/>
    </source>
</evidence>
<keyword evidence="3 10" id="KW-0132">Cell division</keyword>
<dbReference type="EMBL" id="CAAHFH010000001">
    <property type="protein sequence ID" value="VGO19679.1"/>
    <property type="molecule type" value="Genomic_DNA"/>
</dbReference>
<keyword evidence="4 10" id="KW-0547">Nucleotide-binding</keyword>
<keyword evidence="16" id="KW-1185">Reference proteome</keyword>
<dbReference type="GO" id="GO:0051301">
    <property type="term" value="P:cell division"/>
    <property type="evidence" value="ECO:0007669"/>
    <property type="project" value="UniProtKB-KW"/>
</dbReference>
<evidence type="ECO:0000256" key="4">
    <source>
        <dbReference type="ARBA" id="ARBA00022741"/>
    </source>
</evidence>
<evidence type="ECO:0000259" key="12">
    <source>
        <dbReference type="Pfam" id="PF01225"/>
    </source>
</evidence>
<dbReference type="InterPro" id="IPR035911">
    <property type="entry name" value="MurE/MurF_N"/>
</dbReference>
<dbReference type="PANTHER" id="PTHR43024">
    <property type="entry name" value="UDP-N-ACETYLMURAMOYL-TRIPEPTIDE--D-ALANYL-D-ALANINE LIGASE"/>
    <property type="match status" value="1"/>
</dbReference>
<name>A0A6C2UI96_9BACT</name>
<dbReference type="InterPro" id="IPR036565">
    <property type="entry name" value="Mur-like_cat_sf"/>
</dbReference>
<evidence type="ECO:0000256" key="11">
    <source>
        <dbReference type="RuleBase" id="RU004136"/>
    </source>
</evidence>
<dbReference type="Pfam" id="PF08245">
    <property type="entry name" value="Mur_ligase_M"/>
    <property type="match status" value="1"/>
</dbReference>
<evidence type="ECO:0000256" key="5">
    <source>
        <dbReference type="ARBA" id="ARBA00022840"/>
    </source>
</evidence>
<dbReference type="GO" id="GO:0005524">
    <property type="term" value="F:ATP binding"/>
    <property type="evidence" value="ECO:0007669"/>
    <property type="project" value="UniProtKB-UniRule"/>
</dbReference>
<sequence>MLNFRSGELSQWVSRLWKNGMPEGVVTGVSHDTRTIKPGNLYIAIKGENFDGHDFVADAFAKGAAGALVHESFEWFANPVLKVHDTVKGLQNLARGYRKKWIGTPVGITGSVGKTTVKEMCADVLSVKGETHRTAGNYNNHIGLPLTMMAMPQTARYGVMEIGMNRPGEIGPLSYLLQPKIGIITDICNAHRESFRSLEEIAREKAKLAERVPSTGTVILDRDSEWYSLIRRHTCASVVTVSLEGVADYVGRNIGPQVLEVNGSNYLMPMPGEHIMRNALRAVALGLELRMDPAEIAAGLALFKAPAMRWQKSEVRGVKFINDAYNANPLSMRANLRTFSNAPATGKKWVVLGGMRELGEIEEDEHVALGRFIDELAVDGVIVVGELGRLIVCKKTERYFQCPGTAEAAQRLQENVAPGDCVLLKASRGEQLEQVLNQFKEN</sequence>
<evidence type="ECO:0000256" key="8">
    <source>
        <dbReference type="ARBA" id="ARBA00023306"/>
    </source>
</evidence>
<dbReference type="GO" id="GO:0009252">
    <property type="term" value="P:peptidoglycan biosynthetic process"/>
    <property type="evidence" value="ECO:0007669"/>
    <property type="project" value="UniProtKB-UniRule"/>
</dbReference>
<keyword evidence="7 10" id="KW-0573">Peptidoglycan synthesis</keyword>
<dbReference type="Proteomes" id="UP000346198">
    <property type="component" value="Unassembled WGS sequence"/>
</dbReference>
<keyword evidence="9 10" id="KW-0961">Cell wall biogenesis/degradation</keyword>
<dbReference type="GO" id="GO:0047480">
    <property type="term" value="F:UDP-N-acetylmuramoyl-tripeptide-D-alanyl-D-alanine ligase activity"/>
    <property type="evidence" value="ECO:0007669"/>
    <property type="project" value="UniProtKB-UniRule"/>
</dbReference>
<dbReference type="GO" id="GO:0005737">
    <property type="term" value="C:cytoplasm"/>
    <property type="evidence" value="ECO:0007669"/>
    <property type="project" value="UniProtKB-SubCell"/>
</dbReference>
<evidence type="ECO:0000256" key="7">
    <source>
        <dbReference type="ARBA" id="ARBA00022984"/>
    </source>
</evidence>
<dbReference type="InterPro" id="IPR000713">
    <property type="entry name" value="Mur_ligase_N"/>
</dbReference>
<evidence type="ECO:0000313" key="15">
    <source>
        <dbReference type="EMBL" id="VGO19679.1"/>
    </source>
</evidence>
<dbReference type="GO" id="GO:0071555">
    <property type="term" value="P:cell wall organization"/>
    <property type="evidence" value="ECO:0007669"/>
    <property type="project" value="UniProtKB-KW"/>
</dbReference>
<dbReference type="Gene3D" id="3.40.1190.10">
    <property type="entry name" value="Mur-like, catalytic domain"/>
    <property type="match status" value="1"/>
</dbReference>
<evidence type="ECO:0000256" key="3">
    <source>
        <dbReference type="ARBA" id="ARBA00022618"/>
    </source>
</evidence>
<feature type="binding site" evidence="10">
    <location>
        <begin position="110"/>
        <end position="116"/>
    </location>
    <ligand>
        <name>ATP</name>
        <dbReference type="ChEBI" id="CHEBI:30616"/>
    </ligand>
</feature>
<dbReference type="AlphaFoldDB" id="A0A6C2UI96"/>
<evidence type="ECO:0000256" key="2">
    <source>
        <dbReference type="ARBA" id="ARBA00022598"/>
    </source>
</evidence>
<evidence type="ECO:0000313" key="16">
    <source>
        <dbReference type="Proteomes" id="UP000346198"/>
    </source>
</evidence>
<keyword evidence="2 10" id="KW-0436">Ligase</keyword>
<gene>
    <name evidence="10 15" type="primary">murF</name>
    <name evidence="15" type="ORF">SCARR_01738</name>
</gene>
<dbReference type="InterPro" id="IPR051046">
    <property type="entry name" value="MurCDEF_CellWall_CoF430Synth"/>
</dbReference>
<dbReference type="InterPro" id="IPR004101">
    <property type="entry name" value="Mur_ligase_C"/>
</dbReference>
<dbReference type="SUPFAM" id="SSF53244">
    <property type="entry name" value="MurD-like peptide ligases, peptide-binding domain"/>
    <property type="match status" value="1"/>
</dbReference>
<evidence type="ECO:0000259" key="13">
    <source>
        <dbReference type="Pfam" id="PF02875"/>
    </source>
</evidence>
<keyword evidence="1 10" id="KW-0963">Cytoplasm</keyword>
<evidence type="ECO:0000256" key="6">
    <source>
        <dbReference type="ARBA" id="ARBA00022960"/>
    </source>
</evidence>
<dbReference type="SUPFAM" id="SSF63418">
    <property type="entry name" value="MurE/MurF N-terminal domain"/>
    <property type="match status" value="1"/>
</dbReference>
<organism evidence="15 16">
    <name type="scientific">Pontiella sulfatireligans</name>
    <dbReference type="NCBI Taxonomy" id="2750658"/>
    <lineage>
        <taxon>Bacteria</taxon>
        <taxon>Pseudomonadati</taxon>
        <taxon>Kiritimatiellota</taxon>
        <taxon>Kiritimatiellia</taxon>
        <taxon>Kiritimatiellales</taxon>
        <taxon>Pontiellaceae</taxon>
        <taxon>Pontiella</taxon>
    </lineage>
</organism>
<accession>A0A6C2UI96</accession>
<dbReference type="RefSeq" id="WP_136061063.1">
    <property type="nucleotide sequence ID" value="NZ_CAAHFH010000001.1"/>
</dbReference>
<dbReference type="GO" id="GO:0008360">
    <property type="term" value="P:regulation of cell shape"/>
    <property type="evidence" value="ECO:0007669"/>
    <property type="project" value="UniProtKB-KW"/>
</dbReference>
<dbReference type="SUPFAM" id="SSF53623">
    <property type="entry name" value="MurD-like peptide ligases, catalytic domain"/>
    <property type="match status" value="1"/>
</dbReference>
<dbReference type="Pfam" id="PF02875">
    <property type="entry name" value="Mur_ligase_C"/>
    <property type="match status" value="1"/>
</dbReference>
<feature type="domain" description="Mur ligase C-terminal" evidence="13">
    <location>
        <begin position="309"/>
        <end position="428"/>
    </location>
</feature>
<comment type="catalytic activity">
    <reaction evidence="10 11">
        <text>D-alanyl-D-alanine + UDP-N-acetyl-alpha-D-muramoyl-L-alanyl-gamma-D-glutamyl-meso-2,6-diaminopimelate + ATP = UDP-N-acetyl-alpha-D-muramoyl-L-alanyl-gamma-D-glutamyl-meso-2,6-diaminopimeloyl-D-alanyl-D-alanine + ADP + phosphate + H(+)</text>
        <dbReference type="Rhea" id="RHEA:28374"/>
        <dbReference type="ChEBI" id="CHEBI:15378"/>
        <dbReference type="ChEBI" id="CHEBI:30616"/>
        <dbReference type="ChEBI" id="CHEBI:43474"/>
        <dbReference type="ChEBI" id="CHEBI:57822"/>
        <dbReference type="ChEBI" id="CHEBI:61386"/>
        <dbReference type="ChEBI" id="CHEBI:83905"/>
        <dbReference type="ChEBI" id="CHEBI:456216"/>
        <dbReference type="EC" id="6.3.2.10"/>
    </reaction>
</comment>
<proteinExistence type="inferred from homology"/>